<organism evidence="2 3">
    <name type="scientific">Marasmius tenuissimus</name>
    <dbReference type="NCBI Taxonomy" id="585030"/>
    <lineage>
        <taxon>Eukaryota</taxon>
        <taxon>Fungi</taxon>
        <taxon>Dikarya</taxon>
        <taxon>Basidiomycota</taxon>
        <taxon>Agaricomycotina</taxon>
        <taxon>Agaricomycetes</taxon>
        <taxon>Agaricomycetidae</taxon>
        <taxon>Agaricales</taxon>
        <taxon>Marasmiineae</taxon>
        <taxon>Marasmiaceae</taxon>
        <taxon>Marasmius</taxon>
    </lineage>
</organism>
<reference evidence="2 3" key="1">
    <citation type="submission" date="2024-05" db="EMBL/GenBank/DDBJ databases">
        <title>A draft genome resource for the thread blight pathogen Marasmius tenuissimus strain MS-2.</title>
        <authorList>
            <person name="Yulfo-Soto G.E."/>
            <person name="Baruah I.K."/>
            <person name="Amoako-Attah I."/>
            <person name="Bukari Y."/>
            <person name="Meinhardt L.W."/>
            <person name="Bailey B.A."/>
            <person name="Cohen S.P."/>
        </authorList>
    </citation>
    <scope>NUCLEOTIDE SEQUENCE [LARGE SCALE GENOMIC DNA]</scope>
    <source>
        <strain evidence="2 3">MS-2</strain>
    </source>
</reference>
<accession>A0ABR3A040</accession>
<evidence type="ECO:0000256" key="1">
    <source>
        <dbReference type="SAM" id="MobiDB-lite"/>
    </source>
</evidence>
<comment type="caution">
    <text evidence="2">The sequence shown here is derived from an EMBL/GenBank/DDBJ whole genome shotgun (WGS) entry which is preliminary data.</text>
</comment>
<evidence type="ECO:0000313" key="3">
    <source>
        <dbReference type="Proteomes" id="UP001437256"/>
    </source>
</evidence>
<feature type="compositionally biased region" description="Polar residues" evidence="1">
    <location>
        <begin position="352"/>
        <end position="363"/>
    </location>
</feature>
<dbReference type="Proteomes" id="UP001437256">
    <property type="component" value="Unassembled WGS sequence"/>
</dbReference>
<feature type="compositionally biased region" description="Low complexity" evidence="1">
    <location>
        <begin position="239"/>
        <end position="253"/>
    </location>
</feature>
<keyword evidence="3" id="KW-1185">Reference proteome</keyword>
<dbReference type="EMBL" id="JBBXMP010000032">
    <property type="protein sequence ID" value="KAL0066754.1"/>
    <property type="molecule type" value="Genomic_DNA"/>
</dbReference>
<feature type="region of interest" description="Disordered" evidence="1">
    <location>
        <begin position="106"/>
        <end position="220"/>
    </location>
</feature>
<feature type="compositionally biased region" description="Polar residues" evidence="1">
    <location>
        <begin position="106"/>
        <end position="125"/>
    </location>
</feature>
<sequence>MAFQSSKTLFELTNFLTRPLMKAYPSVTVLFHRQILQKQLQATFFKTSAPFTLFLSPYSLPPMPIYTACLMSGIKWADWARLLAPEGQGIVVFVLEGKIQVRSPNGSELTTVWSETSSIPRSQPQAKEATPSTSRPSLSSLSRALDSVRSRSTTTTVKSPSKALAKPLATAAIRPTVSRPRTPFQRKPTPLSQVIMISDNEDEEDECDSDSESDAGSDISSASSLFSAASSSGSVTSVASSACSSPCTSPAQSKPSLDLIRTSITTKTMPTTITKPKVSPIMIPARRAPAPAFTVSRPDLRLVDRTKTDVTRYNYKGGQTAVMTGGVMLGAAHSRGACSPSGANKASKRNNRSAGASQNWRRA</sequence>
<feature type="region of interest" description="Disordered" evidence="1">
    <location>
        <begin position="334"/>
        <end position="363"/>
    </location>
</feature>
<proteinExistence type="predicted"/>
<gene>
    <name evidence="2" type="ORF">AAF712_006145</name>
</gene>
<evidence type="ECO:0000313" key="2">
    <source>
        <dbReference type="EMBL" id="KAL0066754.1"/>
    </source>
</evidence>
<protein>
    <submittedName>
        <fullName evidence="2">Uncharacterized protein</fullName>
    </submittedName>
</protein>
<feature type="compositionally biased region" description="Low complexity" evidence="1">
    <location>
        <begin position="132"/>
        <end position="162"/>
    </location>
</feature>
<feature type="compositionally biased region" description="Acidic residues" evidence="1">
    <location>
        <begin position="199"/>
        <end position="215"/>
    </location>
</feature>
<name>A0ABR3A040_9AGAR</name>
<feature type="region of interest" description="Disordered" evidence="1">
    <location>
        <begin position="239"/>
        <end position="259"/>
    </location>
</feature>